<evidence type="ECO:0000313" key="12">
    <source>
        <dbReference type="Ensembl" id="ENSSRHP00000065671.1"/>
    </source>
</evidence>
<dbReference type="SMART" id="SM00230">
    <property type="entry name" value="CysPc"/>
    <property type="match status" value="1"/>
</dbReference>
<evidence type="ECO:0000256" key="6">
    <source>
        <dbReference type="ARBA" id="ARBA00022837"/>
    </source>
</evidence>
<dbReference type="InterPro" id="IPR038765">
    <property type="entry name" value="Papain-like_cys_pep_sf"/>
</dbReference>
<reference evidence="12" key="1">
    <citation type="submission" date="2025-08" db="UniProtKB">
        <authorList>
            <consortium name="Ensembl"/>
        </authorList>
    </citation>
    <scope>IDENTIFICATION</scope>
</reference>
<dbReference type="SMART" id="SM00720">
    <property type="entry name" value="calpain_III"/>
    <property type="match status" value="1"/>
</dbReference>
<keyword evidence="6" id="KW-0106">Calcium</keyword>
<dbReference type="SUPFAM" id="SSF49758">
    <property type="entry name" value="Calpain large subunit, middle domain (domain III)"/>
    <property type="match status" value="1"/>
</dbReference>
<dbReference type="InterPro" id="IPR001300">
    <property type="entry name" value="Peptidase_C2_calpain_cat"/>
</dbReference>
<dbReference type="FunFam" id="3.90.70.10:FF:000054">
    <property type="entry name" value="Calpain 14"/>
    <property type="match status" value="1"/>
</dbReference>
<dbReference type="PROSITE" id="PS00139">
    <property type="entry name" value="THIOL_PROTEASE_CYS"/>
    <property type="match status" value="1"/>
</dbReference>
<keyword evidence="9" id="KW-0812">Transmembrane</keyword>
<evidence type="ECO:0000256" key="7">
    <source>
        <dbReference type="PIRSR" id="PIRSR622684-1"/>
    </source>
</evidence>
<evidence type="ECO:0000256" key="1">
    <source>
        <dbReference type="ARBA" id="ARBA00007623"/>
    </source>
</evidence>
<dbReference type="Gene3D" id="1.10.238.10">
    <property type="entry name" value="EF-hand"/>
    <property type="match status" value="1"/>
</dbReference>
<evidence type="ECO:0000256" key="5">
    <source>
        <dbReference type="ARBA" id="ARBA00022807"/>
    </source>
</evidence>
<gene>
    <name evidence="12" type="primary">si:ch211-202f3.3</name>
</gene>
<keyword evidence="9" id="KW-1133">Transmembrane helix</keyword>
<keyword evidence="3" id="KW-0479">Metal-binding</keyword>
<dbReference type="InterPro" id="IPR011992">
    <property type="entry name" value="EF-hand-dom_pair"/>
</dbReference>
<accession>A0A673KIY1</accession>
<dbReference type="InterPro" id="IPR022682">
    <property type="entry name" value="Calpain_domain_III"/>
</dbReference>
<keyword evidence="9" id="KW-0472">Membrane</keyword>
<feature type="domain" description="EF-hand" evidence="11">
    <location>
        <begin position="545"/>
        <end position="580"/>
    </location>
</feature>
<dbReference type="InterPro" id="IPR018247">
    <property type="entry name" value="EF_Hand_1_Ca_BS"/>
</dbReference>
<dbReference type="InterPro" id="IPR002048">
    <property type="entry name" value="EF_hand_dom"/>
</dbReference>
<feature type="domain" description="Calpain catalytic" evidence="10">
    <location>
        <begin position="51"/>
        <end position="341"/>
    </location>
</feature>
<evidence type="ECO:0000256" key="4">
    <source>
        <dbReference type="ARBA" id="ARBA00022801"/>
    </source>
</evidence>
<dbReference type="AlphaFoldDB" id="A0A673KIY1"/>
<dbReference type="PANTHER" id="PTHR10183">
    <property type="entry name" value="CALPAIN"/>
    <property type="match status" value="1"/>
</dbReference>
<dbReference type="SUPFAM" id="SSF47473">
    <property type="entry name" value="EF-hand"/>
    <property type="match status" value="1"/>
</dbReference>
<dbReference type="GO" id="GO:0004198">
    <property type="term" value="F:calcium-dependent cysteine-type endopeptidase activity"/>
    <property type="evidence" value="ECO:0007669"/>
    <property type="project" value="InterPro"/>
</dbReference>
<keyword evidence="13" id="KW-1185">Reference proteome</keyword>
<name>A0A673KIY1_9TELE</name>
<dbReference type="CDD" id="cd00044">
    <property type="entry name" value="CysPc"/>
    <property type="match status" value="1"/>
</dbReference>
<dbReference type="PROSITE" id="PS50203">
    <property type="entry name" value="CALPAIN_CAT"/>
    <property type="match status" value="1"/>
</dbReference>
<dbReference type="Proteomes" id="UP000472270">
    <property type="component" value="Unassembled WGS sequence"/>
</dbReference>
<dbReference type="Gene3D" id="2.60.120.380">
    <property type="match status" value="1"/>
</dbReference>
<dbReference type="SUPFAM" id="SSF54001">
    <property type="entry name" value="Cysteine proteinases"/>
    <property type="match status" value="1"/>
</dbReference>
<dbReference type="Pfam" id="PF01067">
    <property type="entry name" value="Calpain_III"/>
    <property type="match status" value="1"/>
</dbReference>
<keyword evidence="4 8" id="KW-0378">Hydrolase</keyword>
<dbReference type="GO" id="GO:0006508">
    <property type="term" value="P:proteolysis"/>
    <property type="evidence" value="ECO:0007669"/>
    <property type="project" value="UniProtKB-KW"/>
</dbReference>
<protein>
    <submittedName>
        <fullName evidence="12">Calpain-1 catalytic subunit-like</fullName>
    </submittedName>
</protein>
<dbReference type="InterPro" id="IPR036213">
    <property type="entry name" value="Calpain_III_sf"/>
</dbReference>
<dbReference type="GO" id="GO:0005509">
    <property type="term" value="F:calcium ion binding"/>
    <property type="evidence" value="ECO:0007669"/>
    <property type="project" value="InterPro"/>
</dbReference>
<evidence type="ECO:0000313" key="13">
    <source>
        <dbReference type="Proteomes" id="UP000472270"/>
    </source>
</evidence>
<evidence type="ECO:0000256" key="2">
    <source>
        <dbReference type="ARBA" id="ARBA00022670"/>
    </source>
</evidence>
<evidence type="ECO:0000256" key="8">
    <source>
        <dbReference type="PROSITE-ProRule" id="PRU00239"/>
    </source>
</evidence>
<evidence type="ECO:0000259" key="10">
    <source>
        <dbReference type="PROSITE" id="PS50203"/>
    </source>
</evidence>
<dbReference type="InterPro" id="IPR000169">
    <property type="entry name" value="Pept_cys_AS"/>
</dbReference>
<dbReference type="Pfam" id="PF00648">
    <property type="entry name" value="Peptidase_C2"/>
    <property type="match status" value="1"/>
</dbReference>
<keyword evidence="2 8" id="KW-0645">Protease</keyword>
<dbReference type="PRINTS" id="PR00704">
    <property type="entry name" value="CALPAIN"/>
</dbReference>
<dbReference type="Gene3D" id="3.90.70.10">
    <property type="entry name" value="Cysteine proteinases"/>
    <property type="match status" value="1"/>
</dbReference>
<keyword evidence="5 8" id="KW-0788">Thiol protease</keyword>
<feature type="active site" evidence="7 8">
    <location>
        <position position="110"/>
    </location>
</feature>
<evidence type="ECO:0000256" key="9">
    <source>
        <dbReference type="SAM" id="Phobius"/>
    </source>
</evidence>
<dbReference type="PANTHER" id="PTHR10183:SF302">
    <property type="entry name" value="CALPAIN-14"/>
    <property type="match status" value="1"/>
</dbReference>
<comment type="similarity">
    <text evidence="1">Belongs to the peptidase C2 family.</text>
</comment>
<proteinExistence type="inferred from homology"/>
<organism evidence="12 13">
    <name type="scientific">Sinocyclocheilus rhinocerous</name>
    <dbReference type="NCBI Taxonomy" id="307959"/>
    <lineage>
        <taxon>Eukaryota</taxon>
        <taxon>Metazoa</taxon>
        <taxon>Chordata</taxon>
        <taxon>Craniata</taxon>
        <taxon>Vertebrata</taxon>
        <taxon>Euteleostomi</taxon>
        <taxon>Actinopterygii</taxon>
        <taxon>Neopterygii</taxon>
        <taxon>Teleostei</taxon>
        <taxon>Ostariophysi</taxon>
        <taxon>Cypriniformes</taxon>
        <taxon>Cyprinidae</taxon>
        <taxon>Cyprininae</taxon>
        <taxon>Sinocyclocheilus</taxon>
    </lineage>
</organism>
<feature type="active site" evidence="7 8">
    <location>
        <position position="263"/>
    </location>
</feature>
<feature type="transmembrane region" description="Helical" evidence="9">
    <location>
        <begin position="618"/>
        <end position="638"/>
    </location>
</feature>
<reference evidence="12" key="2">
    <citation type="submission" date="2025-09" db="UniProtKB">
        <authorList>
            <consortium name="Ensembl"/>
        </authorList>
    </citation>
    <scope>IDENTIFICATION</scope>
</reference>
<dbReference type="InterPro" id="IPR022683">
    <property type="entry name" value="Calpain_III"/>
</dbReference>
<dbReference type="Ensembl" id="ENSSRHT00000067479.1">
    <property type="protein sequence ID" value="ENSSRHP00000065671.1"/>
    <property type="gene ID" value="ENSSRHG00000032697.1"/>
</dbReference>
<evidence type="ECO:0000259" key="11">
    <source>
        <dbReference type="PROSITE" id="PS50222"/>
    </source>
</evidence>
<dbReference type="PROSITE" id="PS50222">
    <property type="entry name" value="EF_HAND_2"/>
    <property type="match status" value="1"/>
</dbReference>
<dbReference type="InterPro" id="IPR022684">
    <property type="entry name" value="Calpain_cysteine_protease"/>
</dbReference>
<feature type="active site" evidence="7 8">
    <location>
        <position position="287"/>
    </location>
</feature>
<dbReference type="GO" id="GO:0005737">
    <property type="term" value="C:cytoplasm"/>
    <property type="evidence" value="ECO:0007669"/>
    <property type="project" value="TreeGrafter"/>
</dbReference>
<sequence>MPPPVVPHGMCLKVVNDRNMKGGMGSETNPLKFMDQDYNFLQDYCLKTRQRFVDEFFPPDARSIGEGLLKPDVMAKVEWIRPTVLYPNAAEFIVQTVSRFDYAQGNVGNCWFLASVGALTFQNKLLHKVVPDGQSFSHNYTGLFHFRFWRFGKWYDVVIDDKLPTIGRQLIFVKSKTYNEFWPALLEKAYAKVCGSYSDMHTGRVSEALLDFTGGVHMHYELKTAPTDLWEIMYRAYQSEVLMGCETPPGNEKRLPNGIVLGHAYTVTKVYQVMSGRNPVQLVRLFNPWGDSEWNGDWSDNSPLWNTVSDEDHQQLLVNENGEFWMSMKDFLRTFDNMDICCTCPDFLEGKSACHWISKYHHGSWVSGSTDGGCMNHEDTFCKNPQFWLRINEFDKACEQGQNNVLVSLIQKPDKRHRRRVAHHGIGFYVVPTHITLLMRSEGKFGSSFFYKRMPVVTSGPFQDARQVMKFFRLEPGEYLIIPSTYYPKKSAEFILSIFFVDAEKLQWLLQENLLRGEWNKNTEGFGLDSCRSIIAMSDFLSRIIFQVFLQDIFYSMDSSKDGVLSSNELQNALEKTGWDLYSLYILNLMFVRYGGATEQISLEGFICLVMRLNAPDLHILGIMFWIYYILTVFILFIRNIPETV</sequence>
<dbReference type="PROSITE" id="PS00018">
    <property type="entry name" value="EF_HAND_1"/>
    <property type="match status" value="1"/>
</dbReference>
<evidence type="ECO:0000256" key="3">
    <source>
        <dbReference type="ARBA" id="ARBA00022723"/>
    </source>
</evidence>